<dbReference type="EMBL" id="CP016634">
    <property type="protein sequence ID" value="ANY86321.1"/>
    <property type="molecule type" value="Genomic_DNA"/>
</dbReference>
<gene>
    <name evidence="3" type="ORF">IEC33019_0739</name>
</gene>
<dbReference type="AlphaFoldDB" id="A0A1B2F295"/>
<evidence type="ECO:0000256" key="1">
    <source>
        <dbReference type="SAM" id="MobiDB-lite"/>
    </source>
</evidence>
<evidence type="ECO:0000256" key="2">
    <source>
        <dbReference type="SAM" id="SignalP"/>
    </source>
</evidence>
<name>A0A1B2F295_PSEPU</name>
<dbReference type="PROSITE" id="PS51257">
    <property type="entry name" value="PROKAR_LIPOPROTEIN"/>
    <property type="match status" value="1"/>
</dbReference>
<feature type="region of interest" description="Disordered" evidence="1">
    <location>
        <begin position="325"/>
        <end position="356"/>
    </location>
</feature>
<evidence type="ECO:0008006" key="4">
    <source>
        <dbReference type="Google" id="ProtNLM"/>
    </source>
</evidence>
<keyword evidence="2" id="KW-0732">Signal</keyword>
<evidence type="ECO:0000313" key="3">
    <source>
        <dbReference type="EMBL" id="ANY86321.1"/>
    </source>
</evidence>
<sequence length="356" mass="39769">MNTRTLLLLSCLLLTFAGCAGKRPPAPPPPVTMTPALWQRIDQELIEASVAATGSANDYARRSMRVWKDQVQQRTESDFIPWFTGYWTQQWLTLKVAWYKMNSGDNAEPPERRLAMYLQEQYHKRVIEPVAEQINPEGIRDRASELYVQLFGQQLPTIIQRYNAPPDQVSQRLNRIKIIALGPPPARDATLYQLLRAQSLDQQPAWQALRQHLHQQAAKAPGQTEAGLSSVANRASEKLGATLAPRGIASAVAAAVGKAAGTLISLAAAGYGMVTHDQDHPQMVEQLRVILNVALNEEWRDLMENRQSGAMSGVYYLSGQVEDSLLASTPKPQERQERQEQAPMQQQEPLLIRLPP</sequence>
<proteinExistence type="predicted"/>
<protein>
    <recommendedName>
        <fullName evidence="4">Lipoprotein</fullName>
    </recommendedName>
</protein>
<feature type="chain" id="PRO_5008536541" description="Lipoprotein" evidence="2">
    <location>
        <begin position="23"/>
        <end position="356"/>
    </location>
</feature>
<reference evidence="3" key="1">
    <citation type="submission" date="2016-07" db="EMBL/GenBank/DDBJ databases">
        <title>New class B carbapenemase carried by novel plasmid in Pseudomonas putida enviromental strain in eastern Amazonia.</title>
        <authorList>
            <person name="Souza C.O."/>
            <person name="Lima K.V."/>
            <person name="Brasiliense D.M."/>
            <person name="Perez-Chaparro P.J."/>
            <person name="Mamizuka E.M."/>
            <person name="Lima M.O."/>
            <person name="Lima L.N."/>
            <person name="McCulloch J.A."/>
        </authorList>
    </citation>
    <scope>NUCLEOTIDE SEQUENCE [LARGE SCALE GENOMIC DNA]</scope>
    <source>
        <strain evidence="3">IEC33019</strain>
    </source>
</reference>
<dbReference type="RefSeq" id="WP_070094000.1">
    <property type="nucleotide sequence ID" value="NZ_CP016634.1"/>
</dbReference>
<accession>A0A1B2F295</accession>
<feature type="signal peptide" evidence="2">
    <location>
        <begin position="1"/>
        <end position="22"/>
    </location>
</feature>
<organism evidence="3">
    <name type="scientific">Pseudomonas putida</name>
    <name type="common">Arthrobacter siderocapsulatus</name>
    <dbReference type="NCBI Taxonomy" id="303"/>
    <lineage>
        <taxon>Bacteria</taxon>
        <taxon>Pseudomonadati</taxon>
        <taxon>Pseudomonadota</taxon>
        <taxon>Gammaproteobacteria</taxon>
        <taxon>Pseudomonadales</taxon>
        <taxon>Pseudomonadaceae</taxon>
        <taxon>Pseudomonas</taxon>
    </lineage>
</organism>